<gene>
    <name evidence="1" type="ordered locus">Tcur_1467</name>
</gene>
<proteinExistence type="predicted"/>
<dbReference type="AlphaFoldDB" id="D1AAN6"/>
<reference evidence="1 2" key="1">
    <citation type="journal article" date="2011" name="Stand. Genomic Sci.">
        <title>Complete genome sequence of Thermomonospora curvata type strain (B9).</title>
        <authorList>
            <person name="Chertkov O."/>
            <person name="Sikorski J."/>
            <person name="Nolan M."/>
            <person name="Lapidus A."/>
            <person name="Lucas S."/>
            <person name="Del Rio T.G."/>
            <person name="Tice H."/>
            <person name="Cheng J.F."/>
            <person name="Goodwin L."/>
            <person name="Pitluck S."/>
            <person name="Liolios K."/>
            <person name="Ivanova N."/>
            <person name="Mavromatis K."/>
            <person name="Mikhailova N."/>
            <person name="Ovchinnikova G."/>
            <person name="Pati A."/>
            <person name="Chen A."/>
            <person name="Palaniappan K."/>
            <person name="Djao O.D."/>
            <person name="Land M."/>
            <person name="Hauser L."/>
            <person name="Chang Y.J."/>
            <person name="Jeffries C.D."/>
            <person name="Brettin T."/>
            <person name="Han C."/>
            <person name="Detter J.C."/>
            <person name="Rohde M."/>
            <person name="Goker M."/>
            <person name="Woyke T."/>
            <person name="Bristow J."/>
            <person name="Eisen J.A."/>
            <person name="Markowitz V."/>
            <person name="Hugenholtz P."/>
            <person name="Klenk H.P."/>
            <person name="Kyrpides N.C."/>
        </authorList>
    </citation>
    <scope>NUCLEOTIDE SEQUENCE [LARGE SCALE GENOMIC DNA]</scope>
    <source>
        <strain evidence="2">ATCC 19995 / DSM 43183 / JCM 3096 / KCTC 9072 / NBRC 15933 / NCIMB 10081 / Henssen B9</strain>
    </source>
</reference>
<evidence type="ECO:0000313" key="2">
    <source>
        <dbReference type="Proteomes" id="UP000001918"/>
    </source>
</evidence>
<sequence length="44" mass="4307">MPGTGPSPQAVTCGDGLKKFTAGVARAAGTQAARAAPPSMPHPF</sequence>
<dbReference type="Proteomes" id="UP000001918">
    <property type="component" value="Chromosome"/>
</dbReference>
<protein>
    <submittedName>
        <fullName evidence="1">Uncharacterized protein</fullName>
    </submittedName>
</protein>
<dbReference type="KEGG" id="tcu:Tcur_1467"/>
<keyword evidence="2" id="KW-1185">Reference proteome</keyword>
<evidence type="ECO:0000313" key="1">
    <source>
        <dbReference type="EMBL" id="ACY97046.1"/>
    </source>
</evidence>
<organism evidence="1 2">
    <name type="scientific">Thermomonospora curvata (strain ATCC 19995 / DSM 43183 / JCM 3096 / KCTC 9072 / NBRC 15933 / NCIMB 10081 / Henssen B9)</name>
    <dbReference type="NCBI Taxonomy" id="471852"/>
    <lineage>
        <taxon>Bacteria</taxon>
        <taxon>Bacillati</taxon>
        <taxon>Actinomycetota</taxon>
        <taxon>Actinomycetes</taxon>
        <taxon>Streptosporangiales</taxon>
        <taxon>Thermomonosporaceae</taxon>
        <taxon>Thermomonospora</taxon>
    </lineage>
</organism>
<dbReference type="EMBL" id="CP001738">
    <property type="protein sequence ID" value="ACY97046.1"/>
    <property type="molecule type" value="Genomic_DNA"/>
</dbReference>
<accession>D1AAN6</accession>
<name>D1AAN6_THECD</name>
<dbReference type="HOGENOM" id="CLU_3223200_0_0_11"/>
<dbReference type="STRING" id="471852.Tcur_1467"/>